<evidence type="ECO:0000256" key="1">
    <source>
        <dbReference type="ARBA" id="ARBA00001974"/>
    </source>
</evidence>
<dbReference type="InterPro" id="IPR000172">
    <property type="entry name" value="GMC_OxRdtase_N"/>
</dbReference>
<organism evidence="8 9">
    <name type="scientific">Angustibacter luteus</name>
    <dbReference type="NCBI Taxonomy" id="658456"/>
    <lineage>
        <taxon>Bacteria</taxon>
        <taxon>Bacillati</taxon>
        <taxon>Actinomycetota</taxon>
        <taxon>Actinomycetes</taxon>
        <taxon>Kineosporiales</taxon>
        <taxon>Kineosporiaceae</taxon>
    </lineage>
</organism>
<sequence>MSDEAAAADRFDVIVVGGGSAGAVIAARLTENPDVRVALVEAGGTPPDRAAMPAAVASLQLDPDVDWMYTGDPGGAGKGLTDGRMMVPRGKMLGGSSSLNYMAYVRGHPGDFDGWAADGAKGWSYDDVLPYFTRSEDLVPPDPPEGVVIDDEVHGTGGPLGVSVRSPRTVAAEQFVQAAEAAGIPNGDYNGRDRGGPTGVASLFQTTTRNGQRSSTYDAFLAPAMGRTNLTVITHAQVEQVLLDQGPNGLRATGIRYSDADGGTTTLHAEREVVVSAGAIGSPQLLLLSGIGPTAELAAVGVECLLDNPHVGKHLKDHLHVPLAFPAPGVALTMTEIAIALGPDALRAPAGPLPADPADDAGLPPELAGLKAEAVRQVTEWATTGKGLPSSSFYDAVAFFSTGLGDPHTHDAQIGLLACGYTPDIWRHVFRVDPAAFFPDPESALSPTAQTVVVLPNPVQPHSEGEVRLASSDVADAPVIDLNYFADPHDVTVMVAVMRRALEIVDHWPGDGLGALMVPPALAVAHGHQAGEAPSDALLEDLARHYALTVYHETSTCRIGSVVDAELRVLGVAGLRVADASVMPTVVSGNTNAATIMIGERAADLIAADHRLTPDSTVG</sequence>
<dbReference type="PANTHER" id="PTHR11552">
    <property type="entry name" value="GLUCOSE-METHANOL-CHOLINE GMC OXIDOREDUCTASE"/>
    <property type="match status" value="1"/>
</dbReference>
<comment type="similarity">
    <text evidence="2 5">Belongs to the GMC oxidoreductase family.</text>
</comment>
<dbReference type="Proteomes" id="UP001596189">
    <property type="component" value="Unassembled WGS sequence"/>
</dbReference>
<dbReference type="Gene3D" id="3.30.560.10">
    <property type="entry name" value="Glucose Oxidase, domain 3"/>
    <property type="match status" value="1"/>
</dbReference>
<comment type="cofactor">
    <cofactor evidence="1">
        <name>FAD</name>
        <dbReference type="ChEBI" id="CHEBI:57692"/>
    </cofactor>
</comment>
<dbReference type="InterPro" id="IPR012132">
    <property type="entry name" value="GMC_OxRdtase"/>
</dbReference>
<evidence type="ECO:0000256" key="2">
    <source>
        <dbReference type="ARBA" id="ARBA00010790"/>
    </source>
</evidence>
<comment type="caution">
    <text evidence="8">The sequence shown here is derived from an EMBL/GenBank/DDBJ whole genome shotgun (WGS) entry which is preliminary data.</text>
</comment>
<dbReference type="PIRSF" id="PIRSF000137">
    <property type="entry name" value="Alcohol_oxidase"/>
    <property type="match status" value="1"/>
</dbReference>
<dbReference type="PROSITE" id="PS00624">
    <property type="entry name" value="GMC_OXRED_2"/>
    <property type="match status" value="1"/>
</dbReference>
<feature type="domain" description="Glucose-methanol-choline oxidoreductase N-terminal" evidence="6">
    <location>
        <begin position="90"/>
        <end position="113"/>
    </location>
</feature>
<evidence type="ECO:0000313" key="9">
    <source>
        <dbReference type="Proteomes" id="UP001596189"/>
    </source>
</evidence>
<reference evidence="9" key="1">
    <citation type="journal article" date="2019" name="Int. J. Syst. Evol. Microbiol.">
        <title>The Global Catalogue of Microorganisms (GCM) 10K type strain sequencing project: providing services to taxonomists for standard genome sequencing and annotation.</title>
        <authorList>
            <consortium name="The Broad Institute Genomics Platform"/>
            <consortium name="The Broad Institute Genome Sequencing Center for Infectious Disease"/>
            <person name="Wu L."/>
            <person name="Ma J."/>
        </authorList>
    </citation>
    <scope>NUCLEOTIDE SEQUENCE [LARGE SCALE GENOMIC DNA]</scope>
    <source>
        <strain evidence="9">KACC 14249</strain>
    </source>
</reference>
<evidence type="ECO:0000259" key="6">
    <source>
        <dbReference type="PROSITE" id="PS00623"/>
    </source>
</evidence>
<dbReference type="SUPFAM" id="SSF51905">
    <property type="entry name" value="FAD/NAD(P)-binding domain"/>
    <property type="match status" value="1"/>
</dbReference>
<dbReference type="Pfam" id="PF05199">
    <property type="entry name" value="GMC_oxred_C"/>
    <property type="match status" value="1"/>
</dbReference>
<dbReference type="EMBL" id="JBHSRD010000004">
    <property type="protein sequence ID" value="MFC6008367.1"/>
    <property type="molecule type" value="Genomic_DNA"/>
</dbReference>
<dbReference type="RefSeq" id="WP_345714938.1">
    <property type="nucleotide sequence ID" value="NZ_BAABFP010000002.1"/>
</dbReference>
<feature type="domain" description="Glucose-methanol-choline oxidoreductase N-terminal" evidence="7">
    <location>
        <begin position="278"/>
        <end position="292"/>
    </location>
</feature>
<protein>
    <submittedName>
        <fullName evidence="8">GMC family oxidoreductase</fullName>
    </submittedName>
</protein>
<evidence type="ECO:0000313" key="8">
    <source>
        <dbReference type="EMBL" id="MFC6008367.1"/>
    </source>
</evidence>
<gene>
    <name evidence="8" type="ORF">ACFQDO_14615</name>
</gene>
<accession>A0ABW1JHL4</accession>
<dbReference type="PANTHER" id="PTHR11552:SF147">
    <property type="entry name" value="CHOLINE DEHYDROGENASE, MITOCHONDRIAL"/>
    <property type="match status" value="1"/>
</dbReference>
<keyword evidence="9" id="KW-1185">Reference proteome</keyword>
<dbReference type="PROSITE" id="PS00623">
    <property type="entry name" value="GMC_OXRED_1"/>
    <property type="match status" value="1"/>
</dbReference>
<evidence type="ECO:0000256" key="4">
    <source>
        <dbReference type="ARBA" id="ARBA00022827"/>
    </source>
</evidence>
<proteinExistence type="inferred from homology"/>
<dbReference type="Pfam" id="PF00732">
    <property type="entry name" value="GMC_oxred_N"/>
    <property type="match status" value="1"/>
</dbReference>
<dbReference type="InterPro" id="IPR007867">
    <property type="entry name" value="GMC_OxRtase_C"/>
</dbReference>
<keyword evidence="3 5" id="KW-0285">Flavoprotein</keyword>
<name>A0ABW1JHL4_9ACTN</name>
<dbReference type="InterPro" id="IPR036188">
    <property type="entry name" value="FAD/NAD-bd_sf"/>
</dbReference>
<dbReference type="SUPFAM" id="SSF54373">
    <property type="entry name" value="FAD-linked reductases, C-terminal domain"/>
    <property type="match status" value="1"/>
</dbReference>
<evidence type="ECO:0000256" key="5">
    <source>
        <dbReference type="RuleBase" id="RU003968"/>
    </source>
</evidence>
<evidence type="ECO:0000259" key="7">
    <source>
        <dbReference type="PROSITE" id="PS00624"/>
    </source>
</evidence>
<dbReference type="Gene3D" id="3.50.50.60">
    <property type="entry name" value="FAD/NAD(P)-binding domain"/>
    <property type="match status" value="1"/>
</dbReference>
<keyword evidence="4 5" id="KW-0274">FAD</keyword>
<evidence type="ECO:0000256" key="3">
    <source>
        <dbReference type="ARBA" id="ARBA00022630"/>
    </source>
</evidence>